<reference evidence="3 4" key="1">
    <citation type="submission" date="2019-04" db="EMBL/GenBank/DDBJ databases">
        <title>High contiguity whole genome sequence and gene annotation resource for two Venturia nashicola isolates.</title>
        <authorList>
            <person name="Prokchorchik M."/>
            <person name="Won K."/>
            <person name="Lee Y."/>
            <person name="Choi E.D."/>
            <person name="Segonzac C."/>
            <person name="Sohn K.H."/>
        </authorList>
    </citation>
    <scope>NUCLEOTIDE SEQUENCE [LARGE SCALE GENOMIC DNA]</scope>
    <source>
        <strain evidence="3 4">PRI2</strain>
    </source>
</reference>
<dbReference type="InterPro" id="IPR022226">
    <property type="entry name" value="DUF3752"/>
</dbReference>
<feature type="compositionally biased region" description="Basic and acidic residues" evidence="1">
    <location>
        <begin position="198"/>
        <end position="248"/>
    </location>
</feature>
<comment type="caution">
    <text evidence="3">The sequence shown here is derived from an EMBL/GenBank/DDBJ whole genome shotgun (WGS) entry which is preliminary data.</text>
</comment>
<keyword evidence="4" id="KW-1185">Reference proteome</keyword>
<feature type="compositionally biased region" description="Polar residues" evidence="1">
    <location>
        <begin position="187"/>
        <end position="197"/>
    </location>
</feature>
<accession>A0A4Z1NY62</accession>
<feature type="compositionally biased region" description="Gly residues" evidence="1">
    <location>
        <begin position="153"/>
        <end position="162"/>
    </location>
</feature>
<evidence type="ECO:0000259" key="2">
    <source>
        <dbReference type="Pfam" id="PF12572"/>
    </source>
</evidence>
<sequence>MSSIGPDLPPHLLAKRKRQAEEEEAATSNGAKPKTASPARSPDAAEKRRRVMGPAPPPAPLDQLPPQPAEEKVEDSSSDDEWGPSLPTGDAPTTSKHEEELDYRDSKQDRDTQNAKQGLQRDDWMMMPPTQDGLLARMDPTKLRPGKFRSGKAAGGPAGGGIESTWTETPEQKRKRLENEMLGITAPANSSANTAQSVRKDDEDAARRIKEYNEKHRGKSLYDEHKKTKPEEKEDDPSKRAFDREKDVGGGMKIGHAKRKEMVNRAADFTSKFAGGGFL</sequence>
<dbReference type="Pfam" id="PF12572">
    <property type="entry name" value="DUF3752"/>
    <property type="match status" value="1"/>
</dbReference>
<organism evidence="3 4">
    <name type="scientific">Venturia nashicola</name>
    <dbReference type="NCBI Taxonomy" id="86259"/>
    <lineage>
        <taxon>Eukaryota</taxon>
        <taxon>Fungi</taxon>
        <taxon>Dikarya</taxon>
        <taxon>Ascomycota</taxon>
        <taxon>Pezizomycotina</taxon>
        <taxon>Dothideomycetes</taxon>
        <taxon>Pleosporomycetidae</taxon>
        <taxon>Venturiales</taxon>
        <taxon>Venturiaceae</taxon>
        <taxon>Venturia</taxon>
    </lineage>
</organism>
<dbReference type="EMBL" id="SNSC02000018">
    <property type="protein sequence ID" value="TID16459.1"/>
    <property type="molecule type" value="Genomic_DNA"/>
</dbReference>
<feature type="compositionally biased region" description="Pro residues" evidence="1">
    <location>
        <begin position="54"/>
        <end position="68"/>
    </location>
</feature>
<feature type="domain" description="DUF3752" evidence="2">
    <location>
        <begin position="128"/>
        <end position="273"/>
    </location>
</feature>
<evidence type="ECO:0000256" key="1">
    <source>
        <dbReference type="SAM" id="MobiDB-lite"/>
    </source>
</evidence>
<feature type="region of interest" description="Disordered" evidence="1">
    <location>
        <begin position="1"/>
        <end position="259"/>
    </location>
</feature>
<gene>
    <name evidence="3" type="ORF">E6O75_ATG11577</name>
</gene>
<dbReference type="PANTHER" id="PTHR46370">
    <property type="entry name" value="GPALPP MOTIFS-CONTAINING PROTEIN 1"/>
    <property type="match status" value="1"/>
</dbReference>
<dbReference type="InterPro" id="IPR046331">
    <property type="entry name" value="GPAM1-like"/>
</dbReference>
<evidence type="ECO:0000313" key="3">
    <source>
        <dbReference type="EMBL" id="TID16459.1"/>
    </source>
</evidence>
<protein>
    <recommendedName>
        <fullName evidence="2">DUF3752 domain-containing protein</fullName>
    </recommendedName>
</protein>
<dbReference type="PANTHER" id="PTHR46370:SF1">
    <property type="entry name" value="GPALPP MOTIFS-CONTAINING PROTEIN 1"/>
    <property type="match status" value="1"/>
</dbReference>
<evidence type="ECO:0000313" key="4">
    <source>
        <dbReference type="Proteomes" id="UP000298493"/>
    </source>
</evidence>
<dbReference type="AlphaFoldDB" id="A0A4Z1NY62"/>
<dbReference type="Proteomes" id="UP000298493">
    <property type="component" value="Unassembled WGS sequence"/>
</dbReference>
<feature type="compositionally biased region" description="Basic and acidic residues" evidence="1">
    <location>
        <begin position="95"/>
        <end position="124"/>
    </location>
</feature>
<proteinExistence type="predicted"/>
<name>A0A4Z1NY62_9PEZI</name>